<dbReference type="Bgee" id="ENSG00000179213">
    <property type="expression patterns" value="Expressed in sperm and 43 other cell types or tissues"/>
</dbReference>
<reference evidence="1 2" key="1">
    <citation type="journal article" date="2001" name="Nature">
        <title>Initial sequencing and analysis of the human genome.</title>
        <authorList>
            <consortium name="International Human Genome Sequencing Consortium"/>
            <person name="Lander E.S."/>
            <person name="Linton L.M."/>
            <person name="Birren B."/>
            <person name="Nusbaum C."/>
            <person name="Zody M.C."/>
            <person name="Baldwin J."/>
            <person name="Devon K."/>
            <person name="Dewar K."/>
            <person name="Doyle M."/>
            <person name="FitzHugh W."/>
            <person name="Funke R."/>
            <person name="Gage D."/>
            <person name="Harris K."/>
            <person name="Heaford A."/>
            <person name="Howland J."/>
            <person name="Kann L."/>
            <person name="Lehoczky J."/>
            <person name="LeVine R."/>
            <person name="McEwan P."/>
            <person name="McKernan K."/>
            <person name="Meldrim J."/>
            <person name="Mesirov J.P."/>
            <person name="Miranda C."/>
            <person name="Morris W."/>
            <person name="Naylor J."/>
            <person name="Raymond C."/>
            <person name="Rosetti M."/>
            <person name="Santos R."/>
            <person name="Sheridan A."/>
            <person name="Sougnez C."/>
            <person name="Stange-Thomann N."/>
            <person name="Stojanovic N."/>
            <person name="Subramanian A."/>
            <person name="Wyman D."/>
            <person name="Rogers J."/>
            <person name="Sulston J."/>
            <person name="Ainscough R."/>
            <person name="Beck S."/>
            <person name="Bentley D."/>
            <person name="Burton J."/>
            <person name="Clee C."/>
            <person name="Carter N."/>
            <person name="Coulson A."/>
            <person name="Deadman R."/>
            <person name="Deloukas P."/>
            <person name="Dunham A."/>
            <person name="Dunham I."/>
            <person name="Durbin R."/>
            <person name="French L."/>
            <person name="Grafham D."/>
            <person name="Gregory S."/>
            <person name="Hubbard T."/>
            <person name="Humphray S."/>
            <person name="Hunt A."/>
            <person name="Jones M."/>
            <person name="Lloyd C."/>
            <person name="McMurray A."/>
            <person name="Matthews L."/>
            <person name="Mercer S."/>
            <person name="Milne S."/>
            <person name="Mullikin J.C."/>
            <person name="Mungall A."/>
            <person name="Plumb R."/>
            <person name="Ross M."/>
            <person name="Shownkeen R."/>
            <person name="Sims S."/>
            <person name="Waterston R.H."/>
            <person name="Wilson R.K."/>
            <person name="Hillier L.W."/>
            <person name="McPherson J.D."/>
            <person name="Marra M.A."/>
            <person name="Mardis E.R."/>
            <person name="Fulton L.A."/>
            <person name="Chinwalla A.T."/>
            <person name="Pepin K.H."/>
            <person name="Gish W.R."/>
            <person name="Chissoe S.L."/>
            <person name="Wendl M.C."/>
            <person name="Delehaunty K.D."/>
            <person name="Miner T.L."/>
            <person name="Delehaunty A."/>
            <person name="Kramer J.B."/>
            <person name="Cook L.L."/>
            <person name="Fulton R.S."/>
            <person name="Johnson D.L."/>
            <person name="Minx P.J."/>
            <person name="Clifton S.W."/>
            <person name="Hawkins T."/>
            <person name="Branscomb E."/>
            <person name="Predki P."/>
            <person name="Richardson P."/>
            <person name="Wenning S."/>
            <person name="Slezak T."/>
            <person name="Doggett N."/>
            <person name="Cheng J.F."/>
            <person name="Olsen A."/>
            <person name="Lucas S."/>
            <person name="Elkin C."/>
            <person name="Uberbacher E."/>
            <person name="Frazier M."/>
            <person name="Gibbs R.A."/>
            <person name="Muzny D.M."/>
            <person name="Scherer S.E."/>
            <person name="Bouck J.B."/>
            <person name="Sodergren E.J."/>
            <person name="Worley K.C."/>
            <person name="Rives C.M."/>
            <person name="Gorrell J.H."/>
            <person name="Metzker M.L."/>
            <person name="Naylor S.L."/>
            <person name="Kucherlapati R.S."/>
            <person name="Nelson D.L."/>
            <person name="Weinstock G.M."/>
            <person name="Sakaki Y."/>
            <person name="Fujiyama A."/>
            <person name="Hattori M."/>
            <person name="Yada T."/>
            <person name="Toyoda A."/>
            <person name="Itoh T."/>
            <person name="Kawagoe C."/>
            <person name="Watanabe H."/>
            <person name="Totoki Y."/>
            <person name="Taylor T."/>
            <person name="Weissenbach J."/>
            <person name="Heilig R."/>
            <person name="Saurin W."/>
            <person name="Artiguenave F."/>
            <person name="Brottier P."/>
            <person name="Bruls T."/>
            <person name="Pelletier E."/>
            <person name="Robert C."/>
            <person name="Wincker P."/>
            <person name="Smith D.R."/>
            <person name="Doucette-Stamm L."/>
            <person name="Rubenfield M."/>
            <person name="Weinstock K."/>
            <person name="Lee H.M."/>
            <person name="Dubois J."/>
            <person name="Rosenthal A."/>
            <person name="Platzer M."/>
            <person name="Nyakatura G."/>
            <person name="Taudien S."/>
            <person name="Rump A."/>
            <person name="Yang H."/>
            <person name="Yu J."/>
            <person name="Wang J."/>
            <person name="Huang G."/>
            <person name="Gu J."/>
            <person name="Hood L."/>
            <person name="Rowen L."/>
            <person name="Madan A."/>
            <person name="Qin S."/>
            <person name="Davis R.W."/>
            <person name="Federspiel N.A."/>
            <person name="Abola A.P."/>
            <person name="Proctor M.J."/>
            <person name="Myers R.M."/>
            <person name="Schmutz J."/>
            <person name="Dickson M."/>
            <person name="Grimwood J."/>
            <person name="Cox D.R."/>
            <person name="Olson M.V."/>
            <person name="Kaul R."/>
            <person name="Raymond C."/>
            <person name="Shimizu N."/>
            <person name="Kawasaki K."/>
            <person name="Minoshima S."/>
            <person name="Evans G.A."/>
            <person name="Athanasiou M."/>
            <person name="Schultz R."/>
            <person name="Roe B.A."/>
            <person name="Chen F."/>
            <person name="Pan H."/>
            <person name="Ramser J."/>
            <person name="Lehrach H."/>
            <person name="Reinhardt R."/>
            <person name="McCombie W.R."/>
            <person name="de la Bastide M."/>
            <person name="Dedhia N."/>
            <person name="Blocker H."/>
            <person name="Hornischer K."/>
            <person name="Nordsiek G."/>
            <person name="Agarwala R."/>
            <person name="Aravind L."/>
            <person name="Bailey J.A."/>
            <person name="Bateman A."/>
            <person name="Batzoglou S."/>
            <person name="Birney E."/>
            <person name="Bork P."/>
            <person name="Brown D.G."/>
            <person name="Burge C.B."/>
            <person name="Cerutti L."/>
            <person name="Chen H.C."/>
            <person name="Church D."/>
            <person name="Clamp M."/>
            <person name="Copley R.R."/>
            <person name="Doerks T."/>
            <person name="Eddy S.R."/>
            <person name="Eichler E.E."/>
            <person name="Furey T.S."/>
            <person name="Galagan J."/>
            <person name="Gilbert J.G."/>
            <person name="Harmon C."/>
            <person name="Hayashizaki Y."/>
            <person name="Haussler D."/>
            <person name="Hermjakob H."/>
            <person name="Hokamp K."/>
            <person name="Jang W."/>
            <person name="Johnson L.S."/>
            <person name="Jones T.A."/>
            <person name="Kasif S."/>
            <person name="Kaspryzk A."/>
            <person name="Kennedy S."/>
            <person name="Kent W.J."/>
            <person name="Kitts P."/>
            <person name="Koonin E.V."/>
            <person name="Korf I."/>
            <person name="Kulp D."/>
            <person name="Lancet D."/>
            <person name="Lowe T.M."/>
            <person name="McLysaght A."/>
            <person name="Mikkelsen T."/>
            <person name="Moran J.V."/>
            <person name="Mulder N."/>
            <person name="Pollara V.J."/>
            <person name="Ponting C.P."/>
            <person name="Schuler G."/>
            <person name="Schultz J."/>
            <person name="Slater G."/>
            <person name="Smit A.F."/>
            <person name="Stupka E."/>
            <person name="Szustakowski J."/>
            <person name="Thierry-Mieg D."/>
            <person name="Thierry-Mieg J."/>
            <person name="Wagner L."/>
            <person name="Wallis J."/>
            <person name="Wheeler R."/>
            <person name="Williams A."/>
            <person name="Wolf Y.I."/>
            <person name="Wolfe K.H."/>
            <person name="Yang S.P."/>
            <person name="Yeh R.F."/>
            <person name="Collins F."/>
            <person name="Guyer M.S."/>
            <person name="Peterson J."/>
            <person name="Felsenfeld A."/>
            <person name="Wetterstrand K.A."/>
            <person name="Patrinos A."/>
            <person name="Morgan M.J."/>
            <person name="de Jong P."/>
            <person name="Catanese J.J."/>
            <person name="Osoegawa K."/>
            <person name="Shizuya H."/>
            <person name="Choi S."/>
            <person name="Chen Y.J."/>
        </authorList>
    </citation>
    <scope>NUCLEOTIDE SEQUENCE [LARGE SCALE GENOMIC DNA]</scope>
</reference>
<dbReference type="UCSC" id="uc061bwq.1">
    <property type="organism name" value="human"/>
</dbReference>
<reference evidence="1 2" key="3">
    <citation type="journal article" date="2004" name="Nature">
        <title>Finishing the euchromatic sequence of the human genome.</title>
        <authorList>
            <consortium name="International Human Genome Sequencing Consortium"/>
        </authorList>
    </citation>
    <scope>NUCLEOTIDE SEQUENCE [LARGE SCALE GENOMIC DNA]</scope>
</reference>
<feature type="non-terminal residue" evidence="1">
    <location>
        <position position="13"/>
    </location>
</feature>
<reference evidence="1" key="5">
    <citation type="submission" date="2025-09" db="UniProtKB">
        <authorList>
            <consortium name="Ensembl"/>
        </authorList>
    </citation>
    <scope>IDENTIFICATION</scope>
</reference>
<dbReference type="OrthoDB" id="10039395at2759"/>
<gene>
    <name evidence="1" type="primary">SIGLECL1</name>
</gene>
<reference evidence="1 2" key="2">
    <citation type="journal article" date="2004" name="Nature">
        <title>The DNA sequence and biology of human chromosome 19.</title>
        <authorList>
            <person name="Grimwood J."/>
            <person name="Gordon L.A."/>
            <person name="Olsen A."/>
            <person name="Terry A."/>
            <person name="Schmutz J."/>
            <person name="Lamerdin J."/>
            <person name="Hellsten U."/>
            <person name="Goodstein D."/>
            <person name="Couronne O."/>
            <person name="Tran-Gyamfi M."/>
            <person name="Aerts A."/>
            <person name="Altherr M."/>
            <person name="Ashworth L."/>
            <person name="Bajorek E."/>
            <person name="Black S."/>
            <person name="Branscomb E."/>
            <person name="Caenepeel S."/>
            <person name="Carrano A."/>
            <person name="Caoile C."/>
            <person name="Chan Y.M."/>
            <person name="Christensen M."/>
            <person name="Cleland C.A."/>
            <person name="Copeland A."/>
            <person name="Dalin E."/>
            <person name="Dehal P."/>
            <person name="Denys M."/>
            <person name="Detter J.C."/>
            <person name="Escobar J."/>
            <person name="Flowers D."/>
            <person name="Fotopulos D."/>
            <person name="Garcia C."/>
            <person name="Georgescu A.M."/>
            <person name="Glavina T."/>
            <person name="Gomez M."/>
            <person name="Gonzales E."/>
            <person name="Groza M."/>
            <person name="Hammon N."/>
            <person name="Hawkins T."/>
            <person name="Haydu L."/>
            <person name="Ho I."/>
            <person name="Huang W."/>
            <person name="Israni S."/>
            <person name="Jett J."/>
            <person name="Kadner K."/>
            <person name="Kimball H."/>
            <person name="Kobayashi A."/>
            <person name="Larionov V."/>
            <person name="Leem S.H."/>
            <person name="Lopez F."/>
            <person name="Lou Y."/>
            <person name="Lowry S."/>
            <person name="Malfatti S."/>
            <person name="Martinez D."/>
            <person name="McCready P."/>
            <person name="Medina C."/>
            <person name="Morgan J."/>
            <person name="Nelson K."/>
            <person name="Nolan M."/>
            <person name="Ovcharenko I."/>
            <person name="Pitluck S."/>
            <person name="Pollard M."/>
            <person name="Popkie A.P."/>
            <person name="Predki P."/>
            <person name="Quan G."/>
            <person name="Ramirez L."/>
            <person name="Rash S."/>
            <person name="Retterer J."/>
            <person name="Rodriguez A."/>
            <person name="Rogers S."/>
            <person name="Salamov A."/>
            <person name="Salazar A."/>
            <person name="She X."/>
            <person name="Smith D."/>
            <person name="Slezak T."/>
            <person name="Solovyev V."/>
            <person name="Thayer N."/>
            <person name="Tice H."/>
            <person name="Tsai M."/>
            <person name="Ustaszewska A."/>
            <person name="Vo N."/>
            <person name="Wagner M."/>
            <person name="Wheeler J."/>
            <person name="Wu K."/>
            <person name="Xie G."/>
            <person name="Yang J."/>
            <person name="Dubchak I."/>
            <person name="Furey T.S."/>
            <person name="DeJong P."/>
            <person name="Dickson M."/>
            <person name="Gordon D."/>
            <person name="Eichler E.E."/>
            <person name="Pennacchio L.A."/>
            <person name="Richardson P."/>
            <person name="Stubbs L."/>
            <person name="Rokhsar D.S."/>
            <person name="Myers R.M."/>
            <person name="Rubin E.M."/>
            <person name="Lucas S.M."/>
        </authorList>
    </citation>
    <scope>NUCLEOTIDE SEQUENCE [LARGE SCALE GENOMIC DNA]</scope>
</reference>
<evidence type="ECO:0000313" key="1">
    <source>
        <dbReference type="Ensembl" id="ENSP00000472701.1"/>
    </source>
</evidence>
<dbReference type="EMBL" id="AC063977">
    <property type="status" value="NOT_ANNOTATED_CDS"/>
    <property type="molecule type" value="Genomic_DNA"/>
</dbReference>
<proteinExistence type="predicted"/>
<reference evidence="1" key="4">
    <citation type="submission" date="2025-08" db="UniProtKB">
        <authorList>
            <consortium name="Ensembl"/>
        </authorList>
    </citation>
    <scope>IDENTIFICATION</scope>
</reference>
<sequence>MLPLLQLGGKDNS</sequence>
<dbReference type="Antibodypedia" id="62941">
    <property type="antibodies" value="31 antibodies from 11 providers"/>
</dbReference>
<dbReference type="ExpressionAtlas" id="M0R2N8">
    <property type="expression patterns" value="baseline and differential"/>
</dbReference>
<dbReference type="EMBL" id="KF511275">
    <property type="status" value="NOT_ANNOTATED_CDS"/>
    <property type="molecule type" value="Genomic_DNA"/>
</dbReference>
<dbReference type="VEuPathDB" id="HostDB:ENSG00000179213"/>
<keyword evidence="2" id="KW-1185">Reference proteome</keyword>
<dbReference type="Ensembl" id="ENST00000596117.5">
    <property type="protein sequence ID" value="ENSP00000472701.1"/>
    <property type="gene ID" value="ENSG00000179213.14"/>
</dbReference>
<dbReference type="HGNC" id="HGNC:26856">
    <property type="gene designation" value="SIGLECL1"/>
</dbReference>
<dbReference type="GeneTree" id="ENSGT01150000286907"/>
<evidence type="ECO:0000313" key="2">
    <source>
        <dbReference type="Proteomes" id="UP000005640"/>
    </source>
</evidence>
<protein>
    <submittedName>
        <fullName evidence="1">SIGLEC family like 1</fullName>
    </submittedName>
</protein>
<dbReference type="Proteomes" id="UP000005640">
    <property type="component" value="Chromosome 19"/>
</dbReference>
<dbReference type="HOGENOM" id="CLU_3436639_0_0_1"/>
<accession>M0R2N8</accession>
<dbReference type="OpenTargets" id="ENSG00000179213"/>
<organism evidence="1 2">
    <name type="scientific">Homo sapiens</name>
    <name type="common">Human</name>
    <dbReference type="NCBI Taxonomy" id="9606"/>
    <lineage>
        <taxon>Eukaryota</taxon>
        <taxon>Metazoa</taxon>
        <taxon>Chordata</taxon>
        <taxon>Craniata</taxon>
        <taxon>Vertebrata</taxon>
        <taxon>Euteleostomi</taxon>
        <taxon>Mammalia</taxon>
        <taxon>Eutheria</taxon>
        <taxon>Euarchontoglires</taxon>
        <taxon>Primates</taxon>
        <taxon>Haplorrhini</taxon>
        <taxon>Catarrhini</taxon>
        <taxon>Hominidae</taxon>
        <taxon>Homo</taxon>
    </lineage>
</organism>
<name>M0R2N8_HUMAN</name>